<keyword evidence="2" id="KW-1185">Reference proteome</keyword>
<protein>
    <submittedName>
        <fullName evidence="1">Uncharacterized protein</fullName>
    </submittedName>
</protein>
<comment type="caution">
    <text evidence="1">The sequence shown here is derived from an EMBL/GenBank/DDBJ whole genome shotgun (WGS) entry which is preliminary data.</text>
</comment>
<evidence type="ECO:0000313" key="2">
    <source>
        <dbReference type="Proteomes" id="UP001283361"/>
    </source>
</evidence>
<name>A0AAE0Y7V2_9GAST</name>
<gene>
    <name evidence="1" type="ORF">RRG08_012863</name>
</gene>
<accession>A0AAE0Y7V2</accession>
<dbReference type="Proteomes" id="UP001283361">
    <property type="component" value="Unassembled WGS sequence"/>
</dbReference>
<proteinExistence type="predicted"/>
<dbReference type="AlphaFoldDB" id="A0AAE0Y7V2"/>
<dbReference type="EMBL" id="JAWDGP010006777">
    <property type="protein sequence ID" value="KAK3735612.1"/>
    <property type="molecule type" value="Genomic_DNA"/>
</dbReference>
<organism evidence="1 2">
    <name type="scientific">Elysia crispata</name>
    <name type="common">lettuce slug</name>
    <dbReference type="NCBI Taxonomy" id="231223"/>
    <lineage>
        <taxon>Eukaryota</taxon>
        <taxon>Metazoa</taxon>
        <taxon>Spiralia</taxon>
        <taxon>Lophotrochozoa</taxon>
        <taxon>Mollusca</taxon>
        <taxon>Gastropoda</taxon>
        <taxon>Heterobranchia</taxon>
        <taxon>Euthyneura</taxon>
        <taxon>Panpulmonata</taxon>
        <taxon>Sacoglossa</taxon>
        <taxon>Placobranchoidea</taxon>
        <taxon>Plakobranchidae</taxon>
        <taxon>Elysia</taxon>
    </lineage>
</organism>
<reference evidence="1" key="1">
    <citation type="journal article" date="2023" name="G3 (Bethesda)">
        <title>A reference genome for the long-term kleptoplast-retaining sea slug Elysia crispata morphotype clarki.</title>
        <authorList>
            <person name="Eastman K.E."/>
            <person name="Pendleton A.L."/>
            <person name="Shaikh M.A."/>
            <person name="Suttiyut T."/>
            <person name="Ogas R."/>
            <person name="Tomko P."/>
            <person name="Gavelis G."/>
            <person name="Widhalm J.R."/>
            <person name="Wisecaver J.H."/>
        </authorList>
    </citation>
    <scope>NUCLEOTIDE SEQUENCE</scope>
    <source>
        <strain evidence="1">ECLA1</strain>
    </source>
</reference>
<sequence>MVRSGAVWCSSLLSRVAHCATRPVGRGHDGIFVLLFRYDIAMVRCFMGAGGGTNCEFLKREGFRESRGKRGGRGEGTCVCPLGENDLSRKKML</sequence>
<evidence type="ECO:0000313" key="1">
    <source>
        <dbReference type="EMBL" id="KAK3735612.1"/>
    </source>
</evidence>